<evidence type="ECO:0000256" key="4">
    <source>
        <dbReference type="SAM" id="MobiDB-lite"/>
    </source>
</evidence>
<dbReference type="Proteomes" id="UP000748531">
    <property type="component" value="Unassembled WGS sequence"/>
</dbReference>
<dbReference type="InterPro" id="IPR050630">
    <property type="entry name" value="WD_repeat_EMAP"/>
</dbReference>
<dbReference type="EMBL" id="LUCH01006228">
    <property type="protein sequence ID" value="KAF5397463.1"/>
    <property type="molecule type" value="Genomic_DNA"/>
</dbReference>
<reference evidence="5" key="1">
    <citation type="submission" date="2019-05" db="EMBL/GenBank/DDBJ databases">
        <title>Annotation for the trematode Paragonimus heterotremus.</title>
        <authorList>
            <person name="Choi Y.-J."/>
        </authorList>
    </citation>
    <scope>NUCLEOTIDE SEQUENCE</scope>
    <source>
        <strain evidence="5">LC</strain>
    </source>
</reference>
<keyword evidence="1 3" id="KW-0853">WD repeat</keyword>
<dbReference type="AlphaFoldDB" id="A0A8J4WES2"/>
<keyword evidence="6" id="KW-1185">Reference proteome</keyword>
<feature type="compositionally biased region" description="Basic and acidic residues" evidence="4">
    <location>
        <begin position="789"/>
        <end position="799"/>
    </location>
</feature>
<feature type="repeat" description="WD" evidence="3">
    <location>
        <begin position="566"/>
        <end position="589"/>
    </location>
</feature>
<dbReference type="InterPro" id="IPR036322">
    <property type="entry name" value="WD40_repeat_dom_sf"/>
</dbReference>
<evidence type="ECO:0000256" key="2">
    <source>
        <dbReference type="ARBA" id="ARBA00022737"/>
    </source>
</evidence>
<keyword evidence="2" id="KW-0677">Repeat</keyword>
<dbReference type="InterPro" id="IPR001680">
    <property type="entry name" value="WD40_rpt"/>
</dbReference>
<feature type="region of interest" description="Disordered" evidence="4">
    <location>
        <begin position="764"/>
        <end position="799"/>
    </location>
</feature>
<dbReference type="OrthoDB" id="6258291at2759"/>
<feature type="compositionally biased region" description="Polar residues" evidence="4">
    <location>
        <begin position="776"/>
        <end position="788"/>
    </location>
</feature>
<protein>
    <submittedName>
        <fullName evidence="5">Uncharacterized protein</fullName>
    </submittedName>
</protein>
<sequence length="799" mass="87937">YEQSATLSGIRGGQLEVHIPPSKSYRHVRVVDQCPVPNLKNLPTAVELNAMKLTESQLKLVCISEEQTGMRANFIGFANHTRAVNNLVWNPDSGLFVYTSDAFLVFESLETNTQKVYGTEFTKPETLTNPPVFMGESLTCLALSPNHRMFAVGATTLWSFTDHTNQSDGYERSILASTIIMIPVKEHGCPEHKIWTSSNGRRPMLDHTESFRFSYSRMLSEACSAQTSSTIGPLLANMCFNSNSRFLITISSCHLSIIGIWCARQRTLLAHLSTNGFVNQVTCSSIVPNEFVTVGYGINVTDRAEFKNPKPLGQLLFWNMLGSDSLTCQGPGSNPGNQNQCLEELSAVVFLAYPASGDHYSTLPFRGGSVVQELLAVSSIRGMITLWDPRSRNQLFFIASEQEEIGVLSVCGPSGLVSGSASGCLRLWRIELPGDPQRDEYEHTDYGYSLMSNVNLRLVKELSRLEGTSESYPITVASFDLEGQMGVVGTGDSTLWYINWSEVELVPSRLSEHRTHPVDSDASASRTRLFSGHASTIYDLQWWFPLVSPVGTACGHQNIGLSSEVMIVTSSADCKIRVWDSETRELVSQLQVTSHTFSDTEHSSPTCFAVLNYSKPSFCEQHEQTDVCGSGIHTDFHCTGCLAVGFTNTRVKLFCLHRVHATAQLGAIASRTSDLISQIRFIGPSHLILGTRGGLLILVAIEPLQGSTKLTVTRVMKDHAIESVHPHGILALDVYSHSFNRSSQLVEQELDTCQVNRAVNLAAPTPNGLKKKQSTIHKQTNLSTLSDKSSSENVERLVL</sequence>
<evidence type="ECO:0000313" key="5">
    <source>
        <dbReference type="EMBL" id="KAF5397463.1"/>
    </source>
</evidence>
<dbReference type="PANTHER" id="PTHR13720">
    <property type="entry name" value="WD-40 REPEAT PROTEIN"/>
    <property type="match status" value="1"/>
</dbReference>
<evidence type="ECO:0000313" key="6">
    <source>
        <dbReference type="Proteomes" id="UP000748531"/>
    </source>
</evidence>
<dbReference type="PANTHER" id="PTHR13720:SF33">
    <property type="entry name" value="HELP DOMAIN-CONTAINING PROTEIN"/>
    <property type="match status" value="1"/>
</dbReference>
<accession>A0A8J4WES2</accession>
<name>A0A8J4WES2_9TREM</name>
<comment type="caution">
    <text evidence="5">The sequence shown here is derived from an EMBL/GenBank/DDBJ whole genome shotgun (WGS) entry which is preliminary data.</text>
</comment>
<dbReference type="SUPFAM" id="SSF50978">
    <property type="entry name" value="WD40 repeat-like"/>
    <property type="match status" value="2"/>
</dbReference>
<dbReference type="Gene3D" id="2.130.10.10">
    <property type="entry name" value="YVTN repeat-like/Quinoprotein amine dehydrogenase"/>
    <property type="match status" value="2"/>
</dbReference>
<dbReference type="PROSITE" id="PS50082">
    <property type="entry name" value="WD_REPEATS_2"/>
    <property type="match status" value="1"/>
</dbReference>
<dbReference type="SMART" id="SM00320">
    <property type="entry name" value="WD40"/>
    <property type="match status" value="6"/>
</dbReference>
<proteinExistence type="predicted"/>
<dbReference type="InterPro" id="IPR015943">
    <property type="entry name" value="WD40/YVTN_repeat-like_dom_sf"/>
</dbReference>
<feature type="non-terminal residue" evidence="5">
    <location>
        <position position="1"/>
    </location>
</feature>
<gene>
    <name evidence="5" type="ORF">PHET_09640</name>
</gene>
<organism evidence="5 6">
    <name type="scientific">Paragonimus heterotremus</name>
    <dbReference type="NCBI Taxonomy" id="100268"/>
    <lineage>
        <taxon>Eukaryota</taxon>
        <taxon>Metazoa</taxon>
        <taxon>Spiralia</taxon>
        <taxon>Lophotrochozoa</taxon>
        <taxon>Platyhelminthes</taxon>
        <taxon>Trematoda</taxon>
        <taxon>Digenea</taxon>
        <taxon>Plagiorchiida</taxon>
        <taxon>Troglotremata</taxon>
        <taxon>Troglotrematidae</taxon>
        <taxon>Paragonimus</taxon>
    </lineage>
</organism>
<evidence type="ECO:0000256" key="1">
    <source>
        <dbReference type="ARBA" id="ARBA00022574"/>
    </source>
</evidence>
<evidence type="ECO:0000256" key="3">
    <source>
        <dbReference type="PROSITE-ProRule" id="PRU00221"/>
    </source>
</evidence>